<dbReference type="GO" id="GO:0010628">
    <property type="term" value="P:positive regulation of gene expression"/>
    <property type="evidence" value="ECO:0007669"/>
    <property type="project" value="TreeGrafter"/>
</dbReference>
<keyword evidence="8" id="KW-1185">Reference proteome</keyword>
<dbReference type="Proteomes" id="UP000085678">
    <property type="component" value="Unplaced"/>
</dbReference>
<keyword evidence="5" id="KW-0804">Transcription</keyword>
<comment type="similarity">
    <text evidence="2">Belongs to the Mediator complex subunit 23 family.</text>
</comment>
<evidence type="ECO:0000256" key="1">
    <source>
        <dbReference type="ARBA" id="ARBA00004123"/>
    </source>
</evidence>
<dbReference type="GO" id="GO:0016592">
    <property type="term" value="C:mediator complex"/>
    <property type="evidence" value="ECO:0007669"/>
    <property type="project" value="TreeGrafter"/>
</dbReference>
<protein>
    <recommendedName>
        <fullName evidence="3">Mediator of RNA polymerase II transcription subunit 23</fullName>
    </recommendedName>
    <alternativeName>
        <fullName evidence="7">Mediator complex subunit 23</fullName>
    </alternativeName>
</protein>
<feature type="non-terminal residue" evidence="9">
    <location>
        <position position="1"/>
    </location>
</feature>
<comment type="subcellular location">
    <subcellularLocation>
        <location evidence="1">Nucleus</location>
    </subcellularLocation>
</comment>
<accession>A0A2R2ML87</accession>
<evidence type="ECO:0000256" key="7">
    <source>
        <dbReference type="ARBA" id="ARBA00031961"/>
    </source>
</evidence>
<dbReference type="AlphaFoldDB" id="A0A2R2ML87"/>
<evidence type="ECO:0000256" key="2">
    <source>
        <dbReference type="ARBA" id="ARBA00010222"/>
    </source>
</evidence>
<keyword evidence="4" id="KW-0805">Transcription regulation</keyword>
<dbReference type="Pfam" id="PF11573">
    <property type="entry name" value="Med23"/>
    <property type="match status" value="1"/>
</dbReference>
<evidence type="ECO:0000313" key="8">
    <source>
        <dbReference type="Proteomes" id="UP000085678"/>
    </source>
</evidence>
<evidence type="ECO:0000313" key="9">
    <source>
        <dbReference type="RefSeq" id="XP_023930965.1"/>
    </source>
</evidence>
<dbReference type="STRING" id="7574.A0A2R2ML87"/>
<dbReference type="PANTHER" id="PTHR12691:SF10">
    <property type="entry name" value="MEDIATOR OF RNA POLYMERASE II TRANSCRIPTION SUBUNIT 23"/>
    <property type="match status" value="1"/>
</dbReference>
<dbReference type="GeneID" id="112041676"/>
<dbReference type="OrthoDB" id="9982951at2759"/>
<dbReference type="RefSeq" id="XP_023930965.1">
    <property type="nucleotide sequence ID" value="XM_024075197.1"/>
</dbReference>
<evidence type="ECO:0000256" key="5">
    <source>
        <dbReference type="ARBA" id="ARBA00023163"/>
    </source>
</evidence>
<sequence length="139" mass="16293">ALCDSAIRNTLCFRVTGPCILPQFIKEQLKPVVHTEEQFLFICHLVGPFLQRFYAERTRCLLEFVVDLYEILEKVDKACEHLFHMDSISDFLYHIKYMFVGDGVKAEVDKIIFNLRPALKLRLRFISQRGKEETPQPSQ</sequence>
<dbReference type="GO" id="GO:0006357">
    <property type="term" value="P:regulation of transcription by RNA polymerase II"/>
    <property type="evidence" value="ECO:0007669"/>
    <property type="project" value="TreeGrafter"/>
</dbReference>
<dbReference type="GO" id="GO:0005667">
    <property type="term" value="C:transcription regulator complex"/>
    <property type="evidence" value="ECO:0007669"/>
    <property type="project" value="TreeGrafter"/>
</dbReference>
<evidence type="ECO:0000256" key="4">
    <source>
        <dbReference type="ARBA" id="ARBA00023015"/>
    </source>
</evidence>
<dbReference type="PANTHER" id="PTHR12691">
    <property type="entry name" value="MEDIATOR OF RNA POLYMERASE II TRANSCRIPTION SUBUNIT 23"/>
    <property type="match status" value="1"/>
</dbReference>
<organism evidence="8 9">
    <name type="scientific">Lingula anatina</name>
    <name type="common">Brachiopod</name>
    <name type="synonym">Lingula unguis</name>
    <dbReference type="NCBI Taxonomy" id="7574"/>
    <lineage>
        <taxon>Eukaryota</taxon>
        <taxon>Metazoa</taxon>
        <taxon>Spiralia</taxon>
        <taxon>Lophotrochozoa</taxon>
        <taxon>Brachiopoda</taxon>
        <taxon>Linguliformea</taxon>
        <taxon>Lingulata</taxon>
        <taxon>Lingulida</taxon>
        <taxon>Linguloidea</taxon>
        <taxon>Lingulidae</taxon>
        <taxon>Lingula</taxon>
    </lineage>
</organism>
<proteinExistence type="inferred from homology"/>
<evidence type="ECO:0000256" key="6">
    <source>
        <dbReference type="ARBA" id="ARBA00023242"/>
    </source>
</evidence>
<name>A0A2R2ML87_LINAN</name>
<dbReference type="KEGG" id="lak:112041676"/>
<dbReference type="InParanoid" id="A0A2R2ML87"/>
<keyword evidence="6" id="KW-0539">Nucleus</keyword>
<gene>
    <name evidence="9" type="primary">LOC112041676</name>
</gene>
<dbReference type="InterPro" id="IPR021629">
    <property type="entry name" value="Mediator_Med23"/>
</dbReference>
<evidence type="ECO:0000256" key="3">
    <source>
        <dbReference type="ARBA" id="ARBA00019696"/>
    </source>
</evidence>
<reference evidence="9" key="1">
    <citation type="submission" date="2025-08" db="UniProtKB">
        <authorList>
            <consortium name="RefSeq"/>
        </authorList>
    </citation>
    <scope>IDENTIFICATION</scope>
    <source>
        <tissue evidence="9">Gonads</tissue>
    </source>
</reference>